<sequence length="211" mass="23804">MSAARGLVRLTRSVPLRASFTTRRTFTVAAPKWKDVSKYDPKPGDSEPKIIKFDGEHQLSSEYDDPPTRGAKIKTEEDLLPPGAEPGTIPTDLEQATGLERLEILGKMQGIDIFDMRPLPSDRVGTFKDPITIRSAGEELQLGCTGCPADSHIVRWLVVSRKRPFERCDECGSVYKMNYVGPADDPHDHDHHGYEEPKTMADYVKPEYWYR</sequence>
<name>A0ABR0KHD5_9EURO</name>
<evidence type="ECO:0000256" key="1">
    <source>
        <dbReference type="ARBA" id="ARBA00022723"/>
    </source>
</evidence>
<comment type="caution">
    <text evidence="4">The sequence shown here is derived from an EMBL/GenBank/DDBJ whole genome shotgun (WGS) entry which is preliminary data.</text>
</comment>
<feature type="compositionally biased region" description="Basic and acidic residues" evidence="3">
    <location>
        <begin position="35"/>
        <end position="59"/>
    </location>
</feature>
<dbReference type="PROSITE" id="PS51359">
    <property type="entry name" value="COX5B_2"/>
    <property type="match status" value="1"/>
</dbReference>
<evidence type="ECO:0000256" key="3">
    <source>
        <dbReference type="SAM" id="MobiDB-lite"/>
    </source>
</evidence>
<dbReference type="PANTHER" id="PTHR10122">
    <property type="entry name" value="CYTOCHROME C OXIDASE SUBUNIT 5B, MITOCHONDRIAL"/>
    <property type="match status" value="1"/>
</dbReference>
<dbReference type="Proteomes" id="UP001345013">
    <property type="component" value="Unassembled WGS sequence"/>
</dbReference>
<reference evidence="4 5" key="1">
    <citation type="submission" date="2023-08" db="EMBL/GenBank/DDBJ databases">
        <title>Black Yeasts Isolated from many extreme environments.</title>
        <authorList>
            <person name="Coleine C."/>
            <person name="Stajich J.E."/>
            <person name="Selbmann L."/>
        </authorList>
    </citation>
    <scope>NUCLEOTIDE SEQUENCE [LARGE SCALE GENOMIC DNA]</scope>
    <source>
        <strain evidence="4 5">CCFEE 5885</strain>
    </source>
</reference>
<dbReference type="PANTHER" id="PTHR10122:SF0">
    <property type="entry name" value="CYTOCHROME C OXIDASE SUBUNIT 5B, ISOFORM A-RELATED"/>
    <property type="match status" value="1"/>
</dbReference>
<dbReference type="InterPro" id="IPR036972">
    <property type="entry name" value="Cyt_c_oxidase_su5b_sf"/>
</dbReference>
<organism evidence="4 5">
    <name type="scientific">Lithohypha guttulata</name>
    <dbReference type="NCBI Taxonomy" id="1690604"/>
    <lineage>
        <taxon>Eukaryota</taxon>
        <taxon>Fungi</taxon>
        <taxon>Dikarya</taxon>
        <taxon>Ascomycota</taxon>
        <taxon>Pezizomycotina</taxon>
        <taxon>Eurotiomycetes</taxon>
        <taxon>Chaetothyriomycetidae</taxon>
        <taxon>Chaetothyriales</taxon>
        <taxon>Trichomeriaceae</taxon>
        <taxon>Lithohypha</taxon>
    </lineage>
</organism>
<accession>A0ABR0KHD5</accession>
<evidence type="ECO:0000313" key="5">
    <source>
        <dbReference type="Proteomes" id="UP001345013"/>
    </source>
</evidence>
<dbReference type="CDD" id="cd00924">
    <property type="entry name" value="Cyt_c_Oxidase_Vb"/>
    <property type="match status" value="1"/>
</dbReference>
<dbReference type="InterPro" id="IPR002124">
    <property type="entry name" value="Cyt_c_oxidase_su5b"/>
</dbReference>
<proteinExistence type="predicted"/>
<keyword evidence="1" id="KW-0479">Metal-binding</keyword>
<gene>
    <name evidence="4" type="primary">COX4</name>
    <name evidence="4" type="ORF">LTR24_002545</name>
</gene>
<dbReference type="Pfam" id="PF01215">
    <property type="entry name" value="COX5B"/>
    <property type="match status" value="1"/>
</dbReference>
<feature type="region of interest" description="Disordered" evidence="3">
    <location>
        <begin position="35"/>
        <end position="73"/>
    </location>
</feature>
<evidence type="ECO:0000256" key="2">
    <source>
        <dbReference type="ARBA" id="ARBA00022833"/>
    </source>
</evidence>
<dbReference type="Gene3D" id="2.60.11.10">
    <property type="entry name" value="Cytochrome c oxidase, subunit Vb"/>
    <property type="match status" value="1"/>
</dbReference>
<dbReference type="SUPFAM" id="SSF57802">
    <property type="entry name" value="Rubredoxin-like"/>
    <property type="match status" value="1"/>
</dbReference>
<protein>
    <submittedName>
        <fullName evidence="4">Cytochrome c oxidase subunit 4</fullName>
    </submittedName>
</protein>
<keyword evidence="5" id="KW-1185">Reference proteome</keyword>
<keyword evidence="2" id="KW-0862">Zinc</keyword>
<dbReference type="EMBL" id="JAVRRG010000022">
    <property type="protein sequence ID" value="KAK5096480.1"/>
    <property type="molecule type" value="Genomic_DNA"/>
</dbReference>
<evidence type="ECO:0000313" key="4">
    <source>
        <dbReference type="EMBL" id="KAK5096480.1"/>
    </source>
</evidence>